<sequence>MRHWIAAAAAIIVFASGSSEAAKGARKAPTFADLCQEILGTLQQYDPVTASQMGIHTYDGKLADYSAAAVKQKIRTLKQYESRLASALKQLKTADDSLTGALVKSNVDVALLDLDKIAWYKKSPQLYVDEALNGIYYLTISEQSTDEAKLPSILTRMKAIPALFTTAKQNIRKPPAVWVQSARVTLDAMQEFFRGVGEDLSGEFPKREGEIARAVTGARDAMSDFQTWLASVVTGDDKGFAIGKDAFDYLLRNQYFLSYDADSLLRIGEAQLALAQKAYADYEKVIESQHQTGQDSVFVPASFNRQDILDYYQWEVEQERLYLEANDIVSVPDDIADVTVVETPAFMRPVHAGIAYEPAGPFDSIQQPLFYVRPLPDSMDRQQLEAMYRYVHRRGFKGSVVHEAYPGHHLQMQIAGRNPDPVRKWQMNKMLIEGWALYCEEMMYAAGLYGPDNPQQWLGILGGIRFRAARIIADVKLHTGQFTYDECVDWMTKTLESETEAEEQYVRAEVRRYTYTPTIQMCYLMGKREIELLKEAAMRRDGGNFSEHAFYDKLLAEGSIPPALLWKVLGLTPAEQ</sequence>
<keyword evidence="1" id="KW-0175">Coiled coil</keyword>
<evidence type="ECO:0000256" key="1">
    <source>
        <dbReference type="SAM" id="Coils"/>
    </source>
</evidence>
<name>A0A855X527_9BACT</name>
<evidence type="ECO:0000313" key="3">
    <source>
        <dbReference type="EMBL" id="PWB70594.1"/>
    </source>
</evidence>
<organism evidence="3 4">
    <name type="scientific">candidate division GN15 bacterium</name>
    <dbReference type="NCBI Taxonomy" id="2072418"/>
    <lineage>
        <taxon>Bacteria</taxon>
        <taxon>candidate division GN15</taxon>
    </lineage>
</organism>
<feature type="coiled-coil region" evidence="1">
    <location>
        <begin position="70"/>
        <end position="97"/>
    </location>
</feature>
<dbReference type="PANTHER" id="PTHR33361:SF15">
    <property type="entry name" value="DUF885 FAMILY LIPOPROTEIN"/>
    <property type="match status" value="1"/>
</dbReference>
<feature type="chain" id="PRO_5032563462" description="DUF885 domain-containing protein" evidence="2">
    <location>
        <begin position="22"/>
        <end position="576"/>
    </location>
</feature>
<dbReference type="InterPro" id="IPR010281">
    <property type="entry name" value="DUF885"/>
</dbReference>
<evidence type="ECO:0008006" key="5">
    <source>
        <dbReference type="Google" id="ProtNLM"/>
    </source>
</evidence>
<protein>
    <recommendedName>
        <fullName evidence="5">DUF885 domain-containing protein</fullName>
    </recommendedName>
</protein>
<accession>A0A855X527</accession>
<feature type="signal peptide" evidence="2">
    <location>
        <begin position="1"/>
        <end position="21"/>
    </location>
</feature>
<keyword evidence="2" id="KW-0732">Signal</keyword>
<reference evidence="3 4" key="1">
    <citation type="journal article" date="2018" name="ISME J.">
        <title>A methanotrophic archaeon couples anaerobic oxidation of methane to Fe(III) reduction.</title>
        <authorList>
            <person name="Cai C."/>
            <person name="Leu A.O."/>
            <person name="Xie G.J."/>
            <person name="Guo J."/>
            <person name="Feng Y."/>
            <person name="Zhao J.X."/>
            <person name="Tyson G.W."/>
            <person name="Yuan Z."/>
            <person name="Hu S."/>
        </authorList>
    </citation>
    <scope>NUCLEOTIDE SEQUENCE [LARGE SCALE GENOMIC DNA]</scope>
    <source>
        <strain evidence="3">FeB_12</strain>
    </source>
</reference>
<proteinExistence type="predicted"/>
<gene>
    <name evidence="3" type="ORF">C3F09_08890</name>
</gene>
<evidence type="ECO:0000313" key="4">
    <source>
        <dbReference type="Proteomes" id="UP000250918"/>
    </source>
</evidence>
<comment type="caution">
    <text evidence="3">The sequence shown here is derived from an EMBL/GenBank/DDBJ whole genome shotgun (WGS) entry which is preliminary data.</text>
</comment>
<dbReference type="Proteomes" id="UP000250918">
    <property type="component" value="Unassembled WGS sequence"/>
</dbReference>
<evidence type="ECO:0000256" key="2">
    <source>
        <dbReference type="SAM" id="SignalP"/>
    </source>
</evidence>
<dbReference type="Pfam" id="PF05960">
    <property type="entry name" value="DUF885"/>
    <property type="match status" value="1"/>
</dbReference>
<dbReference type="AlphaFoldDB" id="A0A855X527"/>
<dbReference type="EMBL" id="PQAP01000140">
    <property type="protein sequence ID" value="PWB70594.1"/>
    <property type="molecule type" value="Genomic_DNA"/>
</dbReference>
<dbReference type="PANTHER" id="PTHR33361">
    <property type="entry name" value="GLR0591 PROTEIN"/>
    <property type="match status" value="1"/>
</dbReference>